<dbReference type="EMBL" id="CP049074">
    <property type="protein sequence ID" value="QKR00069.1"/>
    <property type="molecule type" value="Genomic_DNA"/>
</dbReference>
<evidence type="ECO:0000313" key="2">
    <source>
        <dbReference type="EMBL" id="QKR00069.1"/>
    </source>
</evidence>
<sequence length="166" mass="19193">MTLHPLKDEELKTHFTITYKPEAKYSYTAGQAISNFLKGLKEGKILGRKCPKCGKVYVPPRMYCEECFCPTSSWTQVSDEGVVMTAVASFISWTRDRLEEPEIVGTIRLFPSTSRDYVYPGLFHRICCSYEEVKNMKIFGRRVKARWRPTEKRVGSIDDIECFEVI</sequence>
<keyword evidence="3" id="KW-1185">Reference proteome</keyword>
<accession>A0A6N0NWR4</accession>
<dbReference type="KEGG" id="mten:GWK48_06495"/>
<organism evidence="2 3">
    <name type="scientific">Metallosphaera tengchongensis</name>
    <dbReference type="NCBI Taxonomy" id="1532350"/>
    <lineage>
        <taxon>Archaea</taxon>
        <taxon>Thermoproteota</taxon>
        <taxon>Thermoprotei</taxon>
        <taxon>Sulfolobales</taxon>
        <taxon>Sulfolobaceae</taxon>
        <taxon>Metallosphaera</taxon>
    </lineage>
</organism>
<dbReference type="OrthoDB" id="9573at2157"/>
<dbReference type="RefSeq" id="WP_174630691.1">
    <property type="nucleotide sequence ID" value="NZ_CP049074.1"/>
</dbReference>
<dbReference type="Gene3D" id="6.10.30.10">
    <property type="match status" value="1"/>
</dbReference>
<dbReference type="Pfam" id="PF12172">
    <property type="entry name" value="zf-ChsH2"/>
    <property type="match status" value="1"/>
</dbReference>
<dbReference type="GeneID" id="55641583"/>
<name>A0A6N0NWR4_9CREN</name>
<dbReference type="PANTHER" id="PTHR34075">
    <property type="entry name" value="BLR3430 PROTEIN"/>
    <property type="match status" value="1"/>
</dbReference>
<dbReference type="AlphaFoldDB" id="A0A6N0NWR4"/>
<dbReference type="InterPro" id="IPR022002">
    <property type="entry name" value="ChsH2_Znr"/>
</dbReference>
<protein>
    <submittedName>
        <fullName evidence="2">Zn-ribbon domain-containing OB-fold protein</fullName>
    </submittedName>
</protein>
<dbReference type="PANTHER" id="PTHR34075:SF4">
    <property type="entry name" value="DUF35 DOMAIN-CONTAINING PROTEIN"/>
    <property type="match status" value="1"/>
</dbReference>
<dbReference type="InterPro" id="IPR012340">
    <property type="entry name" value="NA-bd_OB-fold"/>
</dbReference>
<gene>
    <name evidence="2" type="ORF">GWK48_06495</name>
</gene>
<proteinExistence type="predicted"/>
<evidence type="ECO:0000259" key="1">
    <source>
        <dbReference type="Pfam" id="PF12172"/>
    </source>
</evidence>
<dbReference type="Proteomes" id="UP000509301">
    <property type="component" value="Chromosome"/>
</dbReference>
<reference evidence="2 3" key="1">
    <citation type="submission" date="2020-02" db="EMBL/GenBank/DDBJ databases">
        <title>Comparative genome analysis reveals the metabolism and evolution of the thermophilic archaeal genus Metallosphaera.</title>
        <authorList>
            <person name="Jiang C."/>
        </authorList>
    </citation>
    <scope>NUCLEOTIDE SEQUENCE [LARGE SCALE GENOMIC DNA]</scope>
    <source>
        <strain evidence="2 3">Ric-A</strain>
    </source>
</reference>
<dbReference type="SUPFAM" id="SSF50249">
    <property type="entry name" value="Nucleic acid-binding proteins"/>
    <property type="match status" value="1"/>
</dbReference>
<evidence type="ECO:0000313" key="3">
    <source>
        <dbReference type="Proteomes" id="UP000509301"/>
    </source>
</evidence>
<feature type="domain" description="ChsH2 rubredoxin-like zinc ribbon" evidence="1">
    <location>
        <begin position="38"/>
        <end position="68"/>
    </location>
</feature>
<dbReference type="InterPro" id="IPR052513">
    <property type="entry name" value="Thioester_dehydratase-like"/>
</dbReference>